<proteinExistence type="predicted"/>
<dbReference type="OrthoDB" id="9204516at2"/>
<dbReference type="Pfam" id="PF04222">
    <property type="entry name" value="DUF416"/>
    <property type="match status" value="1"/>
</dbReference>
<organism evidence="1 2">
    <name type="scientific">Vreelandella arcis</name>
    <dbReference type="NCBI Taxonomy" id="416873"/>
    <lineage>
        <taxon>Bacteria</taxon>
        <taxon>Pseudomonadati</taxon>
        <taxon>Pseudomonadota</taxon>
        <taxon>Gammaproteobacteria</taxon>
        <taxon>Oceanospirillales</taxon>
        <taxon>Halomonadaceae</taxon>
        <taxon>Vreelandella</taxon>
    </lineage>
</organism>
<evidence type="ECO:0000313" key="1">
    <source>
        <dbReference type="EMBL" id="SDO39563.1"/>
    </source>
</evidence>
<reference evidence="2" key="1">
    <citation type="submission" date="2016-10" db="EMBL/GenBank/DDBJ databases">
        <authorList>
            <person name="Varghese N."/>
            <person name="Submissions S."/>
        </authorList>
    </citation>
    <scope>NUCLEOTIDE SEQUENCE [LARGE SCALE GENOMIC DNA]</scope>
    <source>
        <strain evidence="2">CGMCC 1.6494</strain>
    </source>
</reference>
<protein>
    <recommendedName>
        <fullName evidence="3">DUF416 domain-containing protein</fullName>
    </recommendedName>
</protein>
<dbReference type="InterPro" id="IPR007338">
    <property type="entry name" value="DUF416"/>
</dbReference>
<dbReference type="STRING" id="416873.SAMN04487951_12431"/>
<sequence>MASNPPGFYQRLQQLPLVAQQAFMAALCERLLPNYALYEQTTGYGDGHTLRTVLNLVWERLSVPNASIDFARQAEKLAECEPPEDDESFGARRALDAVVSISALLDTLQGESPEAVLDVSRTSRAGVRAFIELTEGEEDANALALLIRDHPLTEDENNFQDAVLEEVSQPITKDSLKAIRQLGRNGGISNLGLSLEEA</sequence>
<dbReference type="Proteomes" id="UP000199677">
    <property type="component" value="Unassembled WGS sequence"/>
</dbReference>
<evidence type="ECO:0000313" key="2">
    <source>
        <dbReference type="Proteomes" id="UP000199677"/>
    </source>
</evidence>
<dbReference type="InterPro" id="IPR023381">
    <property type="entry name" value="YP001051499.1-like_dom_sf"/>
</dbReference>
<keyword evidence="2" id="KW-1185">Reference proteome</keyword>
<name>A0A1H0J7T7_9GAMM</name>
<gene>
    <name evidence="1" type="ORF">SAMN04487951_12431</name>
</gene>
<dbReference type="EMBL" id="FNII01000024">
    <property type="protein sequence ID" value="SDO39563.1"/>
    <property type="molecule type" value="Genomic_DNA"/>
</dbReference>
<dbReference type="RefSeq" id="WP_089708302.1">
    <property type="nucleotide sequence ID" value="NZ_FNII01000024.1"/>
</dbReference>
<evidence type="ECO:0008006" key="3">
    <source>
        <dbReference type="Google" id="ProtNLM"/>
    </source>
</evidence>
<dbReference type="Gene3D" id="1.20.1590.10">
    <property type="entry name" value="YP_001051499.1 domain like"/>
    <property type="match status" value="1"/>
</dbReference>
<accession>A0A1H0J7T7</accession>
<dbReference type="AlphaFoldDB" id="A0A1H0J7T7"/>